<organism evidence="2 3">
    <name type="scientific">Draconibacterium orientale</name>
    <dbReference type="NCBI Taxonomy" id="1168034"/>
    <lineage>
        <taxon>Bacteria</taxon>
        <taxon>Pseudomonadati</taxon>
        <taxon>Bacteroidota</taxon>
        <taxon>Bacteroidia</taxon>
        <taxon>Marinilabiliales</taxon>
        <taxon>Prolixibacteraceae</taxon>
        <taxon>Draconibacterium</taxon>
    </lineage>
</organism>
<dbReference type="EMBL" id="CP007451">
    <property type="protein sequence ID" value="AHW62450.1"/>
    <property type="molecule type" value="Genomic_DNA"/>
</dbReference>
<evidence type="ECO:0000256" key="1">
    <source>
        <dbReference type="SAM" id="MobiDB-lite"/>
    </source>
</evidence>
<dbReference type="Proteomes" id="UP000023772">
    <property type="component" value="Chromosome"/>
</dbReference>
<keyword evidence="3" id="KW-1185">Reference proteome</keyword>
<name>A0ABM5QF93_9BACT</name>
<sequence length="88" mass="10222">MAIREFTMVYSDNTAKEETERSESMRHFVVKSVLVLVFVYSQHFCCQNLLQFVPQSCTKKAQSYAERKAKEAKGKRQKTKKAKVSILQ</sequence>
<gene>
    <name evidence="2" type="ORF">FH5T_22060</name>
</gene>
<reference evidence="2 3" key="1">
    <citation type="submission" date="2014-03" db="EMBL/GenBank/DDBJ databases">
        <title>Complete genome sequence of a deeply braunched marine Bacteroidia bacterium Draconibacterium orientale type strain FH5T.</title>
        <authorList>
            <person name="Li X."/>
            <person name="Wang X."/>
            <person name="Xie Z."/>
            <person name="Du Z."/>
            <person name="Chen G."/>
        </authorList>
    </citation>
    <scope>NUCLEOTIDE SEQUENCE [LARGE SCALE GENOMIC DNA]</scope>
    <source>
        <strain evidence="2 3">FH5</strain>
    </source>
</reference>
<protein>
    <submittedName>
        <fullName evidence="2">Uncharacterized protein</fullName>
    </submittedName>
</protein>
<proteinExistence type="predicted"/>
<accession>A0ABM5QF93</accession>
<feature type="region of interest" description="Disordered" evidence="1">
    <location>
        <begin position="68"/>
        <end position="88"/>
    </location>
</feature>
<feature type="compositionally biased region" description="Basic residues" evidence="1">
    <location>
        <begin position="75"/>
        <end position="88"/>
    </location>
</feature>
<evidence type="ECO:0000313" key="2">
    <source>
        <dbReference type="EMBL" id="AHW62450.1"/>
    </source>
</evidence>
<evidence type="ECO:0000313" key="3">
    <source>
        <dbReference type="Proteomes" id="UP000023772"/>
    </source>
</evidence>